<dbReference type="RefSeq" id="WP_124925371.1">
    <property type="nucleotide sequence ID" value="NZ_BMOH01000005.1"/>
</dbReference>
<evidence type="ECO:0000313" key="1">
    <source>
        <dbReference type="EMBL" id="RRC99901.1"/>
    </source>
</evidence>
<protein>
    <submittedName>
        <fullName evidence="1">Uncharacterized protein</fullName>
    </submittedName>
</protein>
<keyword evidence="2" id="KW-1185">Reference proteome</keyword>
<comment type="caution">
    <text evidence="1">The sequence shown here is derived from an EMBL/GenBank/DDBJ whole genome shotgun (WGS) entry which is preliminary data.</text>
</comment>
<organism evidence="1 2">
    <name type="scientific">Amphritea balenae</name>
    <dbReference type="NCBI Taxonomy" id="452629"/>
    <lineage>
        <taxon>Bacteria</taxon>
        <taxon>Pseudomonadati</taxon>
        <taxon>Pseudomonadota</taxon>
        <taxon>Gammaproteobacteria</taxon>
        <taxon>Oceanospirillales</taxon>
        <taxon>Oceanospirillaceae</taxon>
        <taxon>Amphritea</taxon>
    </lineage>
</organism>
<dbReference type="EMBL" id="RQXV01000003">
    <property type="protein sequence ID" value="RRC99901.1"/>
    <property type="molecule type" value="Genomic_DNA"/>
</dbReference>
<evidence type="ECO:0000313" key="2">
    <source>
        <dbReference type="Proteomes" id="UP000267535"/>
    </source>
</evidence>
<reference evidence="1 2" key="1">
    <citation type="submission" date="2018-11" db="EMBL/GenBank/DDBJ databases">
        <title>The draft genome sequence of Amphritea balenae JAMM 1525T.</title>
        <authorList>
            <person name="Fang Z."/>
            <person name="Zhang Y."/>
            <person name="Han X."/>
        </authorList>
    </citation>
    <scope>NUCLEOTIDE SEQUENCE [LARGE SCALE GENOMIC DNA]</scope>
    <source>
        <strain evidence="1 2">JAMM 1525</strain>
    </source>
</reference>
<dbReference type="AlphaFoldDB" id="A0A3P1SRU9"/>
<name>A0A3P1SRU9_9GAMM</name>
<gene>
    <name evidence="1" type="ORF">EHS89_06670</name>
</gene>
<accession>A0A3P1SRU9</accession>
<sequence>MWDRAENALGEVAQACLILVVPSTTKLFVMHTQSDTVEVYTDDEKIIELMGETTRSGLWAYLDSLPNIYEVMAHPND</sequence>
<proteinExistence type="predicted"/>
<dbReference type="Proteomes" id="UP000267535">
    <property type="component" value="Unassembled WGS sequence"/>
</dbReference>